<dbReference type="PROSITE" id="PS01133">
    <property type="entry name" value="UPF0017"/>
    <property type="match status" value="1"/>
</dbReference>
<organism evidence="6 7">
    <name type="scientific">Salegentibacter agarivorans</name>
    <dbReference type="NCBI Taxonomy" id="345907"/>
    <lineage>
        <taxon>Bacteria</taxon>
        <taxon>Pseudomonadati</taxon>
        <taxon>Bacteroidota</taxon>
        <taxon>Flavobacteriia</taxon>
        <taxon>Flavobacteriales</taxon>
        <taxon>Flavobacteriaceae</taxon>
        <taxon>Salegentibacter</taxon>
    </lineage>
</organism>
<feature type="active site" description="Charge relay system" evidence="4">
    <location>
        <position position="141"/>
    </location>
</feature>
<keyword evidence="3" id="KW-0378">Hydrolase</keyword>
<dbReference type="PANTHER" id="PTHR10794">
    <property type="entry name" value="ABHYDROLASE DOMAIN-CONTAINING PROTEIN"/>
    <property type="match status" value="1"/>
</dbReference>
<gene>
    <name evidence="6" type="ORF">SAMN04488033_11278</name>
</gene>
<feature type="active site" description="Charge relay system" evidence="4">
    <location>
        <position position="267"/>
    </location>
</feature>
<dbReference type="InterPro" id="IPR000952">
    <property type="entry name" value="AB_hydrolase_4_CS"/>
</dbReference>
<proteinExistence type="inferred from homology"/>
<dbReference type="EMBL" id="FOOH01000012">
    <property type="protein sequence ID" value="SFF88100.1"/>
    <property type="molecule type" value="Genomic_DNA"/>
</dbReference>
<dbReference type="InterPro" id="IPR000073">
    <property type="entry name" value="AB_hydrolase_1"/>
</dbReference>
<sequence>MPIINTKYKSPGIFKNAHVSSIYAATLRKVSFSFGRKDRIELSDGDFLDLERSFYSAENDKIIILLHGLAGHANRPYMLGMAKYFQENGWDIASMNFRSCSGEINRLYRSYHAGATEDLEAVINHLQQEQKYKEIGLVGFSLGGNLMLKYLGERNEIPSEIKSAVAISTPCDLGASLEELNKTHNFLYSKRFIKNLKKELQLRQIHFPSEISKEEITQCNSLLAIDELYTSRAHGFKDASDYYKKCSCIGFLPYIKVPTLLLNAQNDTFLSPNSYPIEVAKNSEFLHLEIPKHGGHVGFFQHKKIYYHEQRALEFITSSKSIISESSK</sequence>
<name>A0A1I2MB12_9FLAO</name>
<dbReference type="PANTHER" id="PTHR10794:SF94">
    <property type="entry name" value="ESTERASE YHET-RELATED"/>
    <property type="match status" value="1"/>
</dbReference>
<dbReference type="InterPro" id="IPR050960">
    <property type="entry name" value="AB_hydrolase_4_sf"/>
</dbReference>
<evidence type="ECO:0000256" key="1">
    <source>
        <dbReference type="ARBA" id="ARBA00010884"/>
    </source>
</evidence>
<reference evidence="7" key="1">
    <citation type="submission" date="2016-10" db="EMBL/GenBank/DDBJ databases">
        <authorList>
            <person name="Varghese N."/>
            <person name="Submissions S."/>
        </authorList>
    </citation>
    <scope>NUCLEOTIDE SEQUENCE [LARGE SCALE GENOMIC DNA]</scope>
    <source>
        <strain evidence="7">DSM 23515</strain>
    </source>
</reference>
<dbReference type="Proteomes" id="UP000199116">
    <property type="component" value="Unassembled WGS sequence"/>
</dbReference>
<accession>A0A1I2MB12</accession>
<protein>
    <recommendedName>
        <fullName evidence="5">AB hydrolase-1 domain-containing protein</fullName>
    </recommendedName>
</protein>
<keyword evidence="2" id="KW-0719">Serine esterase</keyword>
<feature type="active site" description="Charge relay system" evidence="4">
    <location>
        <position position="296"/>
    </location>
</feature>
<dbReference type="RefSeq" id="WP_075325272.1">
    <property type="nucleotide sequence ID" value="NZ_FOOH01000012.1"/>
</dbReference>
<evidence type="ECO:0000256" key="3">
    <source>
        <dbReference type="ARBA" id="ARBA00022801"/>
    </source>
</evidence>
<evidence type="ECO:0000256" key="4">
    <source>
        <dbReference type="PIRSR" id="PIRSR005211-1"/>
    </source>
</evidence>
<dbReference type="Gene3D" id="3.40.50.1820">
    <property type="entry name" value="alpha/beta hydrolase"/>
    <property type="match status" value="1"/>
</dbReference>
<evidence type="ECO:0000313" key="6">
    <source>
        <dbReference type="EMBL" id="SFF88100.1"/>
    </source>
</evidence>
<comment type="similarity">
    <text evidence="1">Belongs to the AB hydrolase superfamily. AB hydrolase 4 family.</text>
</comment>
<dbReference type="InterPro" id="IPR012020">
    <property type="entry name" value="ABHD4"/>
</dbReference>
<dbReference type="InterPro" id="IPR029058">
    <property type="entry name" value="AB_hydrolase_fold"/>
</dbReference>
<dbReference type="GO" id="GO:0047372">
    <property type="term" value="F:monoacylglycerol lipase activity"/>
    <property type="evidence" value="ECO:0007669"/>
    <property type="project" value="TreeGrafter"/>
</dbReference>
<keyword evidence="7" id="KW-1185">Reference proteome</keyword>
<dbReference type="SUPFAM" id="SSF53474">
    <property type="entry name" value="alpha/beta-Hydrolases"/>
    <property type="match status" value="1"/>
</dbReference>
<evidence type="ECO:0000313" key="7">
    <source>
        <dbReference type="Proteomes" id="UP000199116"/>
    </source>
</evidence>
<dbReference type="Pfam" id="PF00561">
    <property type="entry name" value="Abhydrolase_1"/>
    <property type="match status" value="1"/>
</dbReference>
<dbReference type="AlphaFoldDB" id="A0A1I2MB12"/>
<feature type="domain" description="AB hydrolase-1" evidence="5">
    <location>
        <begin position="62"/>
        <end position="302"/>
    </location>
</feature>
<dbReference type="GO" id="GO:0034338">
    <property type="term" value="F:short-chain carboxylesterase activity"/>
    <property type="evidence" value="ECO:0007669"/>
    <property type="project" value="TreeGrafter"/>
</dbReference>
<evidence type="ECO:0000256" key="2">
    <source>
        <dbReference type="ARBA" id="ARBA00022487"/>
    </source>
</evidence>
<evidence type="ECO:0000259" key="5">
    <source>
        <dbReference type="Pfam" id="PF00561"/>
    </source>
</evidence>
<dbReference type="PIRSF" id="PIRSF005211">
    <property type="entry name" value="Ab_hydro_YheT"/>
    <property type="match status" value="1"/>
</dbReference>